<keyword evidence="6" id="KW-1015">Disulfide bond</keyword>
<evidence type="ECO:0000256" key="3">
    <source>
        <dbReference type="ARBA" id="ARBA00022622"/>
    </source>
</evidence>
<dbReference type="PANTHER" id="PTHR31044">
    <property type="entry name" value="BETA-1,3 GLUCANASE"/>
    <property type="match status" value="1"/>
</dbReference>
<dbReference type="GO" id="GO:0009506">
    <property type="term" value="C:plasmodesma"/>
    <property type="evidence" value="ECO:0007669"/>
    <property type="project" value="UniProtKB-ARBA"/>
</dbReference>
<comment type="subcellular location">
    <subcellularLocation>
        <location evidence="1">Cell membrane</location>
        <topology evidence="1">Lipid-anchor</topology>
        <topology evidence="1">GPI-anchor</topology>
    </subcellularLocation>
</comment>
<keyword evidence="5" id="KW-0472">Membrane</keyword>
<keyword evidence="4 10" id="KW-0732">Signal</keyword>
<dbReference type="AlphaFoldDB" id="A0A6P6VY47"/>
<dbReference type="PANTHER" id="PTHR31044:SF120">
    <property type="entry name" value="CARBOHYDRATE-BINDING X8 DOMAIN SUPERFAMILY PROTEIN"/>
    <property type="match status" value="1"/>
</dbReference>
<feature type="signal peptide" evidence="10">
    <location>
        <begin position="1"/>
        <end position="46"/>
    </location>
</feature>
<keyword evidence="7" id="KW-0325">Glycoprotein</keyword>
<evidence type="ECO:0000259" key="11">
    <source>
        <dbReference type="SMART" id="SM00768"/>
    </source>
</evidence>
<evidence type="ECO:0000256" key="1">
    <source>
        <dbReference type="ARBA" id="ARBA00004609"/>
    </source>
</evidence>
<dbReference type="InterPro" id="IPR012946">
    <property type="entry name" value="X8"/>
</dbReference>
<evidence type="ECO:0000256" key="4">
    <source>
        <dbReference type="ARBA" id="ARBA00022729"/>
    </source>
</evidence>
<dbReference type="SMART" id="SM00768">
    <property type="entry name" value="X8"/>
    <property type="match status" value="1"/>
</dbReference>
<evidence type="ECO:0000313" key="13">
    <source>
        <dbReference type="RefSeq" id="XP_027108048.1"/>
    </source>
</evidence>
<keyword evidence="3" id="KW-0336">GPI-anchor</keyword>
<dbReference type="GO" id="GO:0098552">
    <property type="term" value="C:side of membrane"/>
    <property type="evidence" value="ECO:0007669"/>
    <property type="project" value="UniProtKB-KW"/>
</dbReference>
<evidence type="ECO:0000256" key="9">
    <source>
        <dbReference type="SAM" id="MobiDB-lite"/>
    </source>
</evidence>
<protein>
    <recommendedName>
        <fullName evidence="11">X8 domain-containing protein</fullName>
    </recommendedName>
</protein>
<evidence type="ECO:0000256" key="6">
    <source>
        <dbReference type="ARBA" id="ARBA00023157"/>
    </source>
</evidence>
<accession>A0A6P6VY47</accession>
<dbReference type="InterPro" id="IPR044788">
    <property type="entry name" value="X8_dom_prot"/>
</dbReference>
<feature type="domain" description="X8" evidence="11">
    <location>
        <begin position="219"/>
        <end position="303"/>
    </location>
</feature>
<evidence type="ECO:0000313" key="12">
    <source>
        <dbReference type="Proteomes" id="UP001652660"/>
    </source>
</evidence>
<evidence type="ECO:0000256" key="2">
    <source>
        <dbReference type="ARBA" id="ARBA00022475"/>
    </source>
</evidence>
<feature type="chain" id="PRO_5027715468" description="X8 domain-containing protein" evidence="10">
    <location>
        <begin position="47"/>
        <end position="389"/>
    </location>
</feature>
<dbReference type="RefSeq" id="XP_027108048.1">
    <property type="nucleotide sequence ID" value="XM_027252247.2"/>
</dbReference>
<gene>
    <name evidence="13" type="primary">LOC113727864</name>
</gene>
<dbReference type="Pfam" id="PF07983">
    <property type="entry name" value="X8"/>
    <property type="match status" value="1"/>
</dbReference>
<keyword evidence="8" id="KW-0449">Lipoprotein</keyword>
<evidence type="ECO:0000256" key="10">
    <source>
        <dbReference type="SAM" id="SignalP"/>
    </source>
</evidence>
<dbReference type="OrthoDB" id="417697at2759"/>
<evidence type="ECO:0000256" key="8">
    <source>
        <dbReference type="ARBA" id="ARBA00023288"/>
    </source>
</evidence>
<dbReference type="Gene3D" id="1.20.58.1040">
    <property type="match status" value="1"/>
</dbReference>
<sequence>MVQHKLKFHFELFPTEETPLITMASSRGSQYLFLLLLSLVVSASCASEENFEWEKLRVFHPSWRELLGSFHIKVVKHDLVNPPVTTNPTTPVTNPVTTPSIVPPDNSAPAVVTVPATNPVGVTPNPVATPATVPPTNPVLVPNTNPVAPTVPNTNPVTPMVPNTNPVTPTVPATNPVPTPVTNPVTTPTTPGAIPVTPPVNNPTPAPVTPNAPATPGQSWCVAKSGTSETALQTALDYACGMGGADCSTIQQGGSCYNPNTMQNHASVAFNNYYQKNPSQTSCDFGGTAMISNANPSTGSCVFATSSSSSSPSTSAPTTASTSGGAPTAAGSGASPTVLNASNPTSGGTSSGFGDSPSTSSASTSIRLQPAIGCILLVITSTFARITVS</sequence>
<dbReference type="Proteomes" id="UP001652660">
    <property type="component" value="Chromosome 2c"/>
</dbReference>
<keyword evidence="12" id="KW-1185">Reference proteome</keyword>
<reference evidence="13" key="2">
    <citation type="submission" date="2025-08" db="UniProtKB">
        <authorList>
            <consortium name="RefSeq"/>
        </authorList>
    </citation>
    <scope>IDENTIFICATION</scope>
    <source>
        <tissue evidence="13">Leaves</tissue>
    </source>
</reference>
<dbReference type="GO" id="GO:0005886">
    <property type="term" value="C:plasma membrane"/>
    <property type="evidence" value="ECO:0007669"/>
    <property type="project" value="UniProtKB-SubCell"/>
</dbReference>
<reference evidence="12" key="1">
    <citation type="journal article" date="2025" name="Foods">
        <title>Unveiling the Microbial Signatures of Arabica Coffee Cherries: Insights into Ripeness Specific Diversity, Functional Traits, and Implications for Quality and Safety.</title>
        <authorList>
            <consortium name="RefSeq"/>
            <person name="Tenea G.N."/>
            <person name="Cifuentes V."/>
            <person name="Reyes P."/>
            <person name="Cevallos-Vallejos M."/>
        </authorList>
    </citation>
    <scope>NUCLEOTIDE SEQUENCE [LARGE SCALE GENOMIC DNA]</scope>
</reference>
<organism evidence="12 13">
    <name type="scientific">Coffea arabica</name>
    <name type="common">Arabian coffee</name>
    <dbReference type="NCBI Taxonomy" id="13443"/>
    <lineage>
        <taxon>Eukaryota</taxon>
        <taxon>Viridiplantae</taxon>
        <taxon>Streptophyta</taxon>
        <taxon>Embryophyta</taxon>
        <taxon>Tracheophyta</taxon>
        <taxon>Spermatophyta</taxon>
        <taxon>Magnoliopsida</taxon>
        <taxon>eudicotyledons</taxon>
        <taxon>Gunneridae</taxon>
        <taxon>Pentapetalae</taxon>
        <taxon>asterids</taxon>
        <taxon>lamiids</taxon>
        <taxon>Gentianales</taxon>
        <taxon>Rubiaceae</taxon>
        <taxon>Ixoroideae</taxon>
        <taxon>Gardenieae complex</taxon>
        <taxon>Bertiereae - Coffeeae clade</taxon>
        <taxon>Coffeeae</taxon>
        <taxon>Coffea</taxon>
    </lineage>
</organism>
<dbReference type="GeneID" id="113727864"/>
<keyword evidence="2" id="KW-1003">Cell membrane</keyword>
<dbReference type="FunFam" id="1.20.58.1040:FF:000001">
    <property type="entry name" value="Glucan endo-1,3-beta-glucosidase 4"/>
    <property type="match status" value="1"/>
</dbReference>
<evidence type="ECO:0000256" key="5">
    <source>
        <dbReference type="ARBA" id="ARBA00023136"/>
    </source>
</evidence>
<name>A0A6P6VY47_COFAR</name>
<evidence type="ECO:0000256" key="7">
    <source>
        <dbReference type="ARBA" id="ARBA00023180"/>
    </source>
</evidence>
<feature type="region of interest" description="Disordered" evidence="9">
    <location>
        <begin position="306"/>
        <end position="362"/>
    </location>
</feature>
<proteinExistence type="predicted"/>